<protein>
    <submittedName>
        <fullName evidence="2">Uncharacterized protein</fullName>
    </submittedName>
</protein>
<gene>
    <name evidence="2" type="ORF">GACE_2102</name>
</gene>
<proteinExistence type="predicted"/>
<dbReference type="AlphaFoldDB" id="A0A0A7GJM5"/>
<accession>A0A0A7GJM5</accession>
<reference evidence="2 3" key="1">
    <citation type="journal article" date="2015" name="Appl. Environ. Microbiol.">
        <title>The Geoglobus acetivorans genome: Fe(III) reduction, acetate utilization, autotrophic growth, and degradation of aromatic compounds in a hyperthermophilic archaeon.</title>
        <authorList>
            <person name="Mardanov A.V."/>
            <person name="Slododkina G.B."/>
            <person name="Slobodkin A.I."/>
            <person name="Beletsky A.V."/>
            <person name="Gavrilov S.N."/>
            <person name="Kublanov I.V."/>
            <person name="Bonch-Osmolovskaya E.A."/>
            <person name="Skryabin K.G."/>
            <person name="Ravin N.V."/>
        </authorList>
    </citation>
    <scope>NUCLEOTIDE SEQUENCE [LARGE SCALE GENOMIC DNA]</scope>
    <source>
        <strain evidence="2 3">SBH6</strain>
    </source>
</reference>
<dbReference type="GeneID" id="24798664"/>
<evidence type="ECO:0000256" key="1">
    <source>
        <dbReference type="SAM" id="Coils"/>
    </source>
</evidence>
<dbReference type="Proteomes" id="UP000030624">
    <property type="component" value="Chromosome"/>
</dbReference>
<evidence type="ECO:0000313" key="3">
    <source>
        <dbReference type="Proteomes" id="UP000030624"/>
    </source>
</evidence>
<dbReference type="KEGG" id="gac:GACE_2102"/>
<evidence type="ECO:0000313" key="2">
    <source>
        <dbReference type="EMBL" id="AIY91126.1"/>
    </source>
</evidence>
<organism evidence="2 3">
    <name type="scientific">Geoglobus acetivorans</name>
    <dbReference type="NCBI Taxonomy" id="565033"/>
    <lineage>
        <taxon>Archaea</taxon>
        <taxon>Methanobacteriati</taxon>
        <taxon>Methanobacteriota</taxon>
        <taxon>Archaeoglobi</taxon>
        <taxon>Archaeoglobales</taxon>
        <taxon>Archaeoglobaceae</taxon>
        <taxon>Geoglobus</taxon>
    </lineage>
</organism>
<dbReference type="STRING" id="565033.GACE_2102"/>
<name>A0A0A7GJM5_GEOAI</name>
<dbReference type="RefSeq" id="WP_048093230.1">
    <property type="nucleotide sequence ID" value="NZ_CP009552.1"/>
</dbReference>
<keyword evidence="1" id="KW-0175">Coiled coil</keyword>
<dbReference type="EMBL" id="CP009552">
    <property type="protein sequence ID" value="AIY91126.1"/>
    <property type="molecule type" value="Genomic_DNA"/>
</dbReference>
<feature type="coiled-coil region" evidence="1">
    <location>
        <begin position="39"/>
        <end position="73"/>
    </location>
</feature>
<sequence>MKGSSYILSAAFIHLIRNPDYSIYARLNLLCYIFDWIKARFYFENNKELKKELEEIEKELIELRDAYEPLLDDDVEFSALKRAEFEKAMDRVRFRIVNIVENFELLDAGMISEFYIGGGKR</sequence>
<dbReference type="HOGENOM" id="CLU_2032768_0_0_2"/>